<dbReference type="PANTHER" id="PTHR43130:SF14">
    <property type="entry name" value="DJ-1_PFPI DOMAIN-CONTAINING PROTEIN"/>
    <property type="match status" value="1"/>
</dbReference>
<evidence type="ECO:0000313" key="2">
    <source>
        <dbReference type="EMBL" id="MBE0348937.1"/>
    </source>
</evidence>
<dbReference type="Pfam" id="PF01965">
    <property type="entry name" value="DJ-1_PfpI"/>
    <property type="match status" value="1"/>
</dbReference>
<dbReference type="InterPro" id="IPR052158">
    <property type="entry name" value="INH-QAR"/>
</dbReference>
<feature type="domain" description="DJ-1/PfpI" evidence="1">
    <location>
        <begin position="2"/>
        <end position="169"/>
    </location>
</feature>
<dbReference type="CDD" id="cd03139">
    <property type="entry name" value="GATase1_PfpI_2"/>
    <property type="match status" value="1"/>
</dbReference>
<dbReference type="GO" id="GO:0006355">
    <property type="term" value="P:regulation of DNA-templated transcription"/>
    <property type="evidence" value="ECO:0007669"/>
    <property type="project" value="TreeGrafter"/>
</dbReference>
<accession>A0A8I0MZF2</accession>
<comment type="caution">
    <text evidence="2">The sequence shown here is derived from an EMBL/GenBank/DDBJ whole genome shotgun (WGS) entry which is preliminary data.</text>
</comment>
<dbReference type="EMBL" id="AQHF01000034">
    <property type="protein sequence ID" value="MBE0348937.1"/>
    <property type="molecule type" value="Genomic_DNA"/>
</dbReference>
<reference evidence="2 3" key="1">
    <citation type="submission" date="2015-06" db="EMBL/GenBank/DDBJ databases">
        <title>Genome sequence of Pseudoalteromonas peptidolytica.</title>
        <authorList>
            <person name="Xie B.-B."/>
            <person name="Rong J.-C."/>
            <person name="Qin Q.-L."/>
            <person name="Zhang Y.-Z."/>
        </authorList>
    </citation>
    <scope>NUCLEOTIDE SEQUENCE [LARGE SCALE GENOMIC DNA]</scope>
    <source>
        <strain evidence="2 3">F12-50-A1</strain>
    </source>
</reference>
<dbReference type="RefSeq" id="WP_147390969.1">
    <property type="nucleotide sequence ID" value="NZ_AQHF01000034.1"/>
</dbReference>
<proteinExistence type="predicted"/>
<evidence type="ECO:0000313" key="3">
    <source>
        <dbReference type="Proteomes" id="UP000660708"/>
    </source>
</evidence>
<dbReference type="SUPFAM" id="SSF52317">
    <property type="entry name" value="Class I glutamine amidotransferase-like"/>
    <property type="match status" value="1"/>
</dbReference>
<dbReference type="PANTHER" id="PTHR43130">
    <property type="entry name" value="ARAC-FAMILY TRANSCRIPTIONAL REGULATOR"/>
    <property type="match status" value="1"/>
</dbReference>
<dbReference type="AlphaFoldDB" id="A0A8I0MZF2"/>
<gene>
    <name evidence="2" type="ORF">PPEP_b0801</name>
</gene>
<dbReference type="InterPro" id="IPR002818">
    <property type="entry name" value="DJ-1/PfpI"/>
</dbReference>
<name>A0A8I0MZF2_9GAMM</name>
<evidence type="ECO:0000259" key="1">
    <source>
        <dbReference type="Pfam" id="PF01965"/>
    </source>
</evidence>
<sequence length="194" mass="21680">MEVGIFIYDGAECLDFCGPFEVFNTAKRFIDTPINVSLVAPTHIPVTTRGGMSVNPHYSIHSHPKFDLLIVVGGLHHKICGNHNVLNWLAETANHTSQCASVCTGIFLYAEAGIIDGKRVTTHWQDLDDLREQYPSLEVIEDTRFVMDQNFTSSAGISAGIDMSLELVKKRFGQATARKTAMQMDYDWPKYPNE</sequence>
<dbReference type="InterPro" id="IPR029062">
    <property type="entry name" value="Class_I_gatase-like"/>
</dbReference>
<dbReference type="Gene3D" id="3.40.50.880">
    <property type="match status" value="1"/>
</dbReference>
<keyword evidence="3" id="KW-1185">Reference proteome</keyword>
<organism evidence="2 3">
    <name type="scientific">Pseudoalteromonas peptidolytica F12-50-A1</name>
    <dbReference type="NCBI Taxonomy" id="1315280"/>
    <lineage>
        <taxon>Bacteria</taxon>
        <taxon>Pseudomonadati</taxon>
        <taxon>Pseudomonadota</taxon>
        <taxon>Gammaproteobacteria</taxon>
        <taxon>Alteromonadales</taxon>
        <taxon>Pseudoalteromonadaceae</taxon>
        <taxon>Pseudoalteromonas</taxon>
    </lineage>
</organism>
<protein>
    <recommendedName>
        <fullName evidence="1">DJ-1/PfpI domain-containing protein</fullName>
    </recommendedName>
</protein>
<dbReference type="Proteomes" id="UP000660708">
    <property type="component" value="Unassembled WGS sequence"/>
</dbReference>